<keyword evidence="3" id="KW-1185">Reference proteome</keyword>
<keyword evidence="1" id="KW-0175">Coiled coil</keyword>
<dbReference type="RefSeq" id="XP_022395155.1">
    <property type="nucleotide sequence ID" value="XM_022548032.1"/>
</dbReference>
<proteinExistence type="predicted"/>
<feature type="non-terminal residue" evidence="2">
    <location>
        <position position="136"/>
    </location>
</feature>
<organism evidence="2 3">
    <name type="scientific">Aspergillus glaucus CBS 516.65</name>
    <dbReference type="NCBI Taxonomy" id="1160497"/>
    <lineage>
        <taxon>Eukaryota</taxon>
        <taxon>Fungi</taxon>
        <taxon>Dikarya</taxon>
        <taxon>Ascomycota</taxon>
        <taxon>Pezizomycotina</taxon>
        <taxon>Eurotiomycetes</taxon>
        <taxon>Eurotiomycetidae</taxon>
        <taxon>Eurotiales</taxon>
        <taxon>Aspergillaceae</taxon>
        <taxon>Aspergillus</taxon>
        <taxon>Aspergillus subgen. Aspergillus</taxon>
    </lineage>
</organism>
<feature type="coiled-coil region" evidence="1">
    <location>
        <begin position="56"/>
        <end position="93"/>
    </location>
</feature>
<dbReference type="VEuPathDB" id="FungiDB:ASPGLDRAFT_53636"/>
<name>A0A1L9V3F5_ASPGL</name>
<evidence type="ECO:0000256" key="1">
    <source>
        <dbReference type="SAM" id="Coils"/>
    </source>
</evidence>
<dbReference type="GeneID" id="34464293"/>
<evidence type="ECO:0000313" key="3">
    <source>
        <dbReference type="Proteomes" id="UP000184300"/>
    </source>
</evidence>
<reference evidence="3" key="1">
    <citation type="journal article" date="2017" name="Genome Biol.">
        <title>Comparative genomics reveals high biological diversity and specific adaptations in the industrially and medically important fungal genus Aspergillus.</title>
        <authorList>
            <person name="de Vries R.P."/>
            <person name="Riley R."/>
            <person name="Wiebenga A."/>
            <person name="Aguilar-Osorio G."/>
            <person name="Amillis S."/>
            <person name="Uchima C.A."/>
            <person name="Anderluh G."/>
            <person name="Asadollahi M."/>
            <person name="Askin M."/>
            <person name="Barry K."/>
            <person name="Battaglia E."/>
            <person name="Bayram O."/>
            <person name="Benocci T."/>
            <person name="Braus-Stromeyer S.A."/>
            <person name="Caldana C."/>
            <person name="Canovas D."/>
            <person name="Cerqueira G.C."/>
            <person name="Chen F."/>
            <person name="Chen W."/>
            <person name="Choi C."/>
            <person name="Clum A."/>
            <person name="Dos Santos R.A."/>
            <person name="Damasio A.R."/>
            <person name="Diallinas G."/>
            <person name="Emri T."/>
            <person name="Fekete E."/>
            <person name="Flipphi M."/>
            <person name="Freyberg S."/>
            <person name="Gallo A."/>
            <person name="Gournas C."/>
            <person name="Habgood R."/>
            <person name="Hainaut M."/>
            <person name="Harispe M.L."/>
            <person name="Henrissat B."/>
            <person name="Hilden K.S."/>
            <person name="Hope R."/>
            <person name="Hossain A."/>
            <person name="Karabika E."/>
            <person name="Karaffa L."/>
            <person name="Karanyi Z."/>
            <person name="Krasevec N."/>
            <person name="Kuo A."/>
            <person name="Kusch H."/>
            <person name="LaButti K."/>
            <person name="Lagendijk E.L."/>
            <person name="Lapidus A."/>
            <person name="Levasseur A."/>
            <person name="Lindquist E."/>
            <person name="Lipzen A."/>
            <person name="Logrieco A.F."/>
            <person name="MacCabe A."/>
            <person name="Maekelae M.R."/>
            <person name="Malavazi I."/>
            <person name="Melin P."/>
            <person name="Meyer V."/>
            <person name="Mielnichuk N."/>
            <person name="Miskei M."/>
            <person name="Molnar A.P."/>
            <person name="Mule G."/>
            <person name="Ngan C.Y."/>
            <person name="Orejas M."/>
            <person name="Orosz E."/>
            <person name="Ouedraogo J.P."/>
            <person name="Overkamp K.M."/>
            <person name="Park H.-S."/>
            <person name="Perrone G."/>
            <person name="Piumi F."/>
            <person name="Punt P.J."/>
            <person name="Ram A.F."/>
            <person name="Ramon A."/>
            <person name="Rauscher S."/>
            <person name="Record E."/>
            <person name="Riano-Pachon D.M."/>
            <person name="Robert V."/>
            <person name="Roehrig J."/>
            <person name="Ruller R."/>
            <person name="Salamov A."/>
            <person name="Salih N.S."/>
            <person name="Samson R.A."/>
            <person name="Sandor E."/>
            <person name="Sanguinetti M."/>
            <person name="Schuetze T."/>
            <person name="Sepcic K."/>
            <person name="Shelest E."/>
            <person name="Sherlock G."/>
            <person name="Sophianopoulou V."/>
            <person name="Squina F.M."/>
            <person name="Sun H."/>
            <person name="Susca A."/>
            <person name="Todd R.B."/>
            <person name="Tsang A."/>
            <person name="Unkles S.E."/>
            <person name="van de Wiele N."/>
            <person name="van Rossen-Uffink D."/>
            <person name="Oliveira J.V."/>
            <person name="Vesth T.C."/>
            <person name="Visser J."/>
            <person name="Yu J.-H."/>
            <person name="Zhou M."/>
            <person name="Andersen M.R."/>
            <person name="Archer D.B."/>
            <person name="Baker S.E."/>
            <person name="Benoit I."/>
            <person name="Brakhage A.A."/>
            <person name="Braus G.H."/>
            <person name="Fischer R."/>
            <person name="Frisvad J.C."/>
            <person name="Goldman G.H."/>
            <person name="Houbraken J."/>
            <person name="Oakley B."/>
            <person name="Pocsi I."/>
            <person name="Scazzocchio C."/>
            <person name="Seiboth B."/>
            <person name="vanKuyk P.A."/>
            <person name="Wortman J."/>
            <person name="Dyer P.S."/>
            <person name="Grigoriev I.V."/>
        </authorList>
    </citation>
    <scope>NUCLEOTIDE SEQUENCE [LARGE SCALE GENOMIC DNA]</scope>
    <source>
        <strain evidence="3">CBS 516.65</strain>
    </source>
</reference>
<dbReference type="Proteomes" id="UP000184300">
    <property type="component" value="Unassembled WGS sequence"/>
</dbReference>
<dbReference type="AlphaFoldDB" id="A0A1L9V3F5"/>
<sequence length="136" mass="16053">MDLIYIGLFALPLFVAIRRRINPLWCLERFLHRWGFQNLVKPIRAINKSFTSEKTKQREKEQIRAWRLVVQEYEEILQLELHLLDEKEELEEKMELPGGLTSGQEAALEKVNKGIGGIRPKLWQNGQQFVDLHIEC</sequence>
<accession>A0A1L9V3F5</accession>
<protein>
    <submittedName>
        <fullName evidence="2">Uncharacterized protein</fullName>
    </submittedName>
</protein>
<dbReference type="EMBL" id="KV878937">
    <property type="protein sequence ID" value="OJJ78457.1"/>
    <property type="molecule type" value="Genomic_DNA"/>
</dbReference>
<evidence type="ECO:0000313" key="2">
    <source>
        <dbReference type="EMBL" id="OJJ78457.1"/>
    </source>
</evidence>
<gene>
    <name evidence="2" type="ORF">ASPGLDRAFT_53636</name>
</gene>